<feature type="region of interest" description="Disordered" evidence="1">
    <location>
        <begin position="1"/>
        <end position="70"/>
    </location>
</feature>
<dbReference type="KEGG" id="msho:MSHO_23060"/>
<feature type="compositionally biased region" description="Basic and acidic residues" evidence="1">
    <location>
        <begin position="1"/>
        <end position="10"/>
    </location>
</feature>
<reference evidence="2 3" key="1">
    <citation type="journal article" date="2019" name="Emerg. Microbes Infect.">
        <title>Comprehensive subspecies identification of 175 nontuberculous mycobacteria species based on 7547 genomic profiles.</title>
        <authorList>
            <person name="Matsumoto Y."/>
            <person name="Kinjo T."/>
            <person name="Motooka D."/>
            <person name="Nabeya D."/>
            <person name="Jung N."/>
            <person name="Uechi K."/>
            <person name="Horii T."/>
            <person name="Iida T."/>
            <person name="Fujita J."/>
            <person name="Nakamura S."/>
        </authorList>
    </citation>
    <scope>NUCLEOTIDE SEQUENCE [LARGE SCALE GENOMIC DNA]</scope>
    <source>
        <strain evidence="2 3">JCM 12657</strain>
    </source>
</reference>
<dbReference type="Proteomes" id="UP000467164">
    <property type="component" value="Chromosome"/>
</dbReference>
<evidence type="ECO:0000256" key="1">
    <source>
        <dbReference type="SAM" id="MobiDB-lite"/>
    </source>
</evidence>
<proteinExistence type="predicted"/>
<feature type="compositionally biased region" description="Polar residues" evidence="1">
    <location>
        <begin position="13"/>
        <end position="28"/>
    </location>
</feature>
<name>A0A7I7LAA3_9MYCO</name>
<keyword evidence="3" id="KW-1185">Reference proteome</keyword>
<feature type="region of interest" description="Disordered" evidence="1">
    <location>
        <begin position="149"/>
        <end position="171"/>
    </location>
</feature>
<sequence>MSDETTRQEQPDTDTQADTNTDETQQTEATDKEHTLSWLLAEAHHRLDNPDVNREAARHRAARREAEAQTTAVTAQLEAMQRSVVDDQVKRLDMKPEAFWAVNTLADVLGETGLPDPAKVEQAAASAREKLGIIKLTAEQRFAGLRSGAMAVSPPRKTGFAEAFSPKDRER</sequence>
<gene>
    <name evidence="2" type="ORF">MSHO_23060</name>
</gene>
<dbReference type="RefSeq" id="WP_198967282.1">
    <property type="nucleotide sequence ID" value="NZ_AP022572.1"/>
</dbReference>
<accession>A0A7I7LAA3</accession>
<organism evidence="2 3">
    <name type="scientific">Mycobacterium shottsii</name>
    <dbReference type="NCBI Taxonomy" id="133549"/>
    <lineage>
        <taxon>Bacteria</taxon>
        <taxon>Bacillati</taxon>
        <taxon>Actinomycetota</taxon>
        <taxon>Actinomycetes</taxon>
        <taxon>Mycobacteriales</taxon>
        <taxon>Mycobacteriaceae</taxon>
        <taxon>Mycobacterium</taxon>
        <taxon>Mycobacterium ulcerans group</taxon>
    </lineage>
</organism>
<evidence type="ECO:0000313" key="3">
    <source>
        <dbReference type="Proteomes" id="UP000467164"/>
    </source>
</evidence>
<evidence type="ECO:0000313" key="2">
    <source>
        <dbReference type="EMBL" id="BBX56961.1"/>
    </source>
</evidence>
<dbReference type="AlphaFoldDB" id="A0A7I7LAA3"/>
<protein>
    <submittedName>
        <fullName evidence="2">Uncharacterized protein</fullName>
    </submittedName>
</protein>
<feature type="compositionally biased region" description="Basic and acidic residues" evidence="1">
    <location>
        <begin position="42"/>
        <end position="67"/>
    </location>
</feature>
<dbReference type="EMBL" id="AP022572">
    <property type="protein sequence ID" value="BBX56961.1"/>
    <property type="molecule type" value="Genomic_DNA"/>
</dbReference>